<dbReference type="SUPFAM" id="SSF50249">
    <property type="entry name" value="Nucleic acid-binding proteins"/>
    <property type="match status" value="1"/>
</dbReference>
<evidence type="ECO:0000313" key="7">
    <source>
        <dbReference type="EMBL" id="KAB5589576.1"/>
    </source>
</evidence>
<dbReference type="PANTHER" id="PTHR45738">
    <property type="entry name" value="POLYPHOSPHOINOSITIDE PHOSPHATASE"/>
    <property type="match status" value="1"/>
</dbReference>
<name>A0A5N5QDQ6_9AGAM</name>
<dbReference type="PROSITE" id="PS50275">
    <property type="entry name" value="SAC"/>
    <property type="match status" value="1"/>
</dbReference>
<dbReference type="PRINTS" id="PR00050">
    <property type="entry name" value="COLDSHOCK"/>
</dbReference>
<dbReference type="InterPro" id="IPR012340">
    <property type="entry name" value="NA-bd_OB-fold"/>
</dbReference>
<evidence type="ECO:0000256" key="4">
    <source>
        <dbReference type="SAM" id="MobiDB-lite"/>
    </source>
</evidence>
<dbReference type="Pfam" id="PF00313">
    <property type="entry name" value="CSD"/>
    <property type="match status" value="1"/>
</dbReference>
<feature type="domain" description="SAC" evidence="5">
    <location>
        <begin position="415"/>
        <end position="806"/>
    </location>
</feature>
<dbReference type="InterPro" id="IPR011129">
    <property type="entry name" value="CSD"/>
</dbReference>
<dbReference type="GO" id="GO:0012505">
    <property type="term" value="C:endomembrane system"/>
    <property type="evidence" value="ECO:0007669"/>
    <property type="project" value="UniProtKB-SubCell"/>
</dbReference>
<keyword evidence="8" id="KW-1185">Reference proteome</keyword>
<dbReference type="PANTHER" id="PTHR45738:SF5">
    <property type="entry name" value="POLYPHOSPHOINOSITIDE PHOSPHATASE"/>
    <property type="match status" value="1"/>
</dbReference>
<dbReference type="SMART" id="SM00357">
    <property type="entry name" value="CSP"/>
    <property type="match status" value="1"/>
</dbReference>
<dbReference type="GO" id="GO:0003676">
    <property type="term" value="F:nucleic acid binding"/>
    <property type="evidence" value="ECO:0007669"/>
    <property type="project" value="InterPro"/>
</dbReference>
<comment type="subcellular location">
    <subcellularLocation>
        <location evidence="1">Endomembrane system</location>
    </subcellularLocation>
</comment>
<dbReference type="PROSITE" id="PS51857">
    <property type="entry name" value="CSD_2"/>
    <property type="match status" value="1"/>
</dbReference>
<evidence type="ECO:0000256" key="1">
    <source>
        <dbReference type="ARBA" id="ARBA00004308"/>
    </source>
</evidence>
<evidence type="ECO:0000259" key="5">
    <source>
        <dbReference type="PROSITE" id="PS50275"/>
    </source>
</evidence>
<dbReference type="InterPro" id="IPR002059">
    <property type="entry name" value="CSP_DNA-bd"/>
</dbReference>
<accession>A0A5N5QDQ6</accession>
<dbReference type="Proteomes" id="UP000383932">
    <property type="component" value="Unassembled WGS sequence"/>
</dbReference>
<proteinExistence type="predicted"/>
<sequence length="1113" mass="124420">MASKTGIVRWFNQVKGHGFIIQDDGGPDVYVHYSKVPGAGKHALNEGDLVSYEMYETNKGPAASSVIRVRHHQTTFASGSPTLQEFSTDKVQNKNSSLIDTNTHIFTSSPGPQMIPVPNGSNLSGASDSELTPRPESDALEVHPWSQTPPGYDKPYIISNGGGKPVEPALITPTTEAEQPSKPIAFSVETPITPLHISSSVSLASPVSPSPSASSALPRPPEYGLLPSAVRSTHSVATSSSVYTGPSAKTPAVQLRGSAAFAPSYAPSADPNTPRPLILNKFVLYENKRKLYVVATGASDSRYRMLRIDRTSPEELSVTEDEAVYTEREIGEILRMLEDGNKVSGGLNKVQDFHGIVGFVRFTAGWYIVLITKRSVRALMGGHYIYHCEDTSIYKICPTMKVDNPSEEARLLSLFRGVDLSRNFYFSYTYDVTSTLQHNLTKFGYKACPQVSRTPYFNDRYAWNHYLLSNAFPLHDYNDSPGDWKSKSPWVIPMIYGHVDQAKLSIFGRIVYITLIARRSRHFAGVRYLKRGVDEEGNVANEVETEQIVSEASTTGFYGPPGRFNQVVSESGWTRVPNPRYTSYVQHRGSIPIFWTQDTTNLNPKPPIEITVVDPFYAPAARHFDRLFARYGTPIMVLNLIKSREPQPRESKLLHEFGACITYLNQFLPKDKKIMYEAWDMSQAYKGKKQDVISYLEDYAEQSISLTGFFHSGPEPFSHKLRSESEAVPYRETMLVQNGVCRTNCVDCLDRTNAAQFVFGKRALGHQLYALGVVDTPHLEFDSDAVNMLTEMYHDHGDTIALQYAGGALVNRVESYRRMPHWNSHSRDVIENMRRFYANSVLDADKQASIDAFLGVFTGARNASKPSTPPERRAYKQWFHPENLEQAFDADQCAYALREFARTGADFWDEYYRPKIFTSLQKHFAFSMSGSSKLIGDKKLTEAEGSPFIPRVVAPSMQPPKLMQGVRRWMGSSQGTSKRKSSVIMAPPKAQPTEDAQEAPEPHSIEAIVPRLLSPAVSEREEKEYQRYIEQHSDLMDTAGSIEQIDQGDFDLYAREVRIGHGDLADIDVPEKCLKLYNTYAHSSTGPPEAAARTRETVDGAQQYLDSSLPQYS</sequence>
<gene>
    <name evidence="7" type="ORF">CTheo_6983</name>
</gene>
<feature type="domain" description="CSD" evidence="6">
    <location>
        <begin position="3"/>
        <end position="68"/>
    </location>
</feature>
<evidence type="ECO:0000313" key="8">
    <source>
        <dbReference type="Proteomes" id="UP000383932"/>
    </source>
</evidence>
<evidence type="ECO:0000256" key="3">
    <source>
        <dbReference type="ARBA" id="ARBA00023136"/>
    </source>
</evidence>
<evidence type="ECO:0000259" key="6">
    <source>
        <dbReference type="PROSITE" id="PS51857"/>
    </source>
</evidence>
<feature type="region of interest" description="Disordered" evidence="4">
    <location>
        <begin position="971"/>
        <end position="1002"/>
    </location>
</feature>
<dbReference type="InterPro" id="IPR002013">
    <property type="entry name" value="SAC_dom"/>
</dbReference>
<dbReference type="AlphaFoldDB" id="A0A5N5QDQ6"/>
<dbReference type="OrthoDB" id="405996at2759"/>
<comment type="caution">
    <text evidence="7">The sequence shown here is derived from an EMBL/GenBank/DDBJ whole genome shotgun (WGS) entry which is preliminary data.</text>
</comment>
<keyword evidence="2" id="KW-0378">Hydrolase</keyword>
<keyword evidence="3" id="KW-0472">Membrane</keyword>
<dbReference type="InterPro" id="IPR043573">
    <property type="entry name" value="Fig4-like"/>
</dbReference>
<protein>
    <submittedName>
        <fullName evidence="7">Polyphosphoinositide phosphatase</fullName>
    </submittedName>
</protein>
<dbReference type="CDD" id="cd04458">
    <property type="entry name" value="CSP_CDS"/>
    <property type="match status" value="1"/>
</dbReference>
<organism evidence="7 8">
    <name type="scientific">Ceratobasidium theobromae</name>
    <dbReference type="NCBI Taxonomy" id="1582974"/>
    <lineage>
        <taxon>Eukaryota</taxon>
        <taxon>Fungi</taxon>
        <taxon>Dikarya</taxon>
        <taxon>Basidiomycota</taxon>
        <taxon>Agaricomycotina</taxon>
        <taxon>Agaricomycetes</taxon>
        <taxon>Cantharellales</taxon>
        <taxon>Ceratobasidiaceae</taxon>
        <taxon>Ceratobasidium</taxon>
    </lineage>
</organism>
<dbReference type="GO" id="GO:0043813">
    <property type="term" value="F:phosphatidylinositol-3,5-bisphosphate 5-phosphatase activity"/>
    <property type="evidence" value="ECO:0007669"/>
    <property type="project" value="InterPro"/>
</dbReference>
<dbReference type="Gene3D" id="2.40.50.140">
    <property type="entry name" value="Nucleic acid-binding proteins"/>
    <property type="match status" value="1"/>
</dbReference>
<feature type="compositionally biased region" description="Basic and acidic residues" evidence="4">
    <location>
        <begin position="131"/>
        <end position="141"/>
    </location>
</feature>
<dbReference type="Pfam" id="PF02383">
    <property type="entry name" value="Syja_N"/>
    <property type="match status" value="1"/>
</dbReference>
<reference evidence="7 8" key="1">
    <citation type="journal article" date="2019" name="Fungal Biol. Biotechnol.">
        <title>Draft genome sequence of fastidious pathogen Ceratobasidium theobromae, which causes vascular-streak dieback in Theobroma cacao.</title>
        <authorList>
            <person name="Ali S.S."/>
            <person name="Asman A."/>
            <person name="Shao J."/>
            <person name="Firmansyah A.P."/>
            <person name="Susilo A.W."/>
            <person name="Rosmana A."/>
            <person name="McMahon P."/>
            <person name="Junaid M."/>
            <person name="Guest D."/>
            <person name="Kheng T.Y."/>
            <person name="Meinhardt L.W."/>
            <person name="Bailey B.A."/>
        </authorList>
    </citation>
    <scope>NUCLEOTIDE SEQUENCE [LARGE SCALE GENOMIC DNA]</scope>
    <source>
        <strain evidence="7 8">CT2</strain>
    </source>
</reference>
<dbReference type="GO" id="GO:0046856">
    <property type="term" value="P:phosphatidylinositol dephosphorylation"/>
    <property type="evidence" value="ECO:0007669"/>
    <property type="project" value="InterPro"/>
</dbReference>
<dbReference type="EMBL" id="SSOP01000252">
    <property type="protein sequence ID" value="KAB5589576.1"/>
    <property type="molecule type" value="Genomic_DNA"/>
</dbReference>
<feature type="compositionally biased region" description="Polar residues" evidence="4">
    <location>
        <begin position="119"/>
        <end position="130"/>
    </location>
</feature>
<evidence type="ECO:0000256" key="2">
    <source>
        <dbReference type="ARBA" id="ARBA00022801"/>
    </source>
</evidence>
<feature type="region of interest" description="Disordered" evidence="4">
    <location>
        <begin position="107"/>
        <end position="151"/>
    </location>
</feature>